<gene>
    <name evidence="3" type="ORF">H9X80_07710</name>
</gene>
<dbReference type="InterPro" id="IPR023346">
    <property type="entry name" value="Lysozyme-like_dom_sf"/>
</dbReference>
<evidence type="ECO:0000313" key="3">
    <source>
        <dbReference type="EMBL" id="MBM6775424.1"/>
    </source>
</evidence>
<evidence type="ECO:0000259" key="2">
    <source>
        <dbReference type="Pfam" id="PF01464"/>
    </source>
</evidence>
<evidence type="ECO:0000313" key="4">
    <source>
        <dbReference type="Proteomes" id="UP000712527"/>
    </source>
</evidence>
<proteinExistence type="predicted"/>
<comment type="caution">
    <text evidence="3">The sequence shown here is derived from an EMBL/GenBank/DDBJ whole genome shotgun (WGS) entry which is preliminary data.</text>
</comment>
<evidence type="ECO:0000256" key="1">
    <source>
        <dbReference type="SAM" id="MobiDB-lite"/>
    </source>
</evidence>
<organism evidence="3 4">
    <name type="scientific">Olsenella profusa</name>
    <dbReference type="NCBI Taxonomy" id="138595"/>
    <lineage>
        <taxon>Bacteria</taxon>
        <taxon>Bacillati</taxon>
        <taxon>Actinomycetota</taxon>
        <taxon>Coriobacteriia</taxon>
        <taxon>Coriobacteriales</taxon>
        <taxon>Atopobiaceae</taxon>
        <taxon>Olsenella</taxon>
    </lineage>
</organism>
<feature type="region of interest" description="Disordered" evidence="1">
    <location>
        <begin position="1"/>
        <end position="20"/>
    </location>
</feature>
<dbReference type="EMBL" id="JACSNQ010000018">
    <property type="protein sequence ID" value="MBM6775424.1"/>
    <property type="molecule type" value="Genomic_DNA"/>
</dbReference>
<dbReference type="PANTHER" id="PTHR37423:SF2">
    <property type="entry name" value="MEMBRANE-BOUND LYTIC MUREIN TRANSGLYCOSYLASE C"/>
    <property type="match status" value="1"/>
</dbReference>
<dbReference type="SUPFAM" id="SSF53955">
    <property type="entry name" value="Lysozyme-like"/>
    <property type="match status" value="1"/>
</dbReference>
<dbReference type="InterPro" id="IPR008258">
    <property type="entry name" value="Transglycosylase_SLT_dom_1"/>
</dbReference>
<dbReference type="Proteomes" id="UP000712527">
    <property type="component" value="Unassembled WGS sequence"/>
</dbReference>
<dbReference type="CDD" id="cd16896">
    <property type="entry name" value="LT_Slt70-like"/>
    <property type="match status" value="1"/>
</dbReference>
<protein>
    <submittedName>
        <fullName evidence="3">Lytic transglycosylase domain-containing protein</fullName>
    </submittedName>
</protein>
<reference evidence="3 4" key="1">
    <citation type="journal article" date="2021" name="Sci. Rep.">
        <title>The distribution of antibiotic resistance genes in chicken gut microbiota commensals.</title>
        <authorList>
            <person name="Juricova H."/>
            <person name="Matiasovicova J."/>
            <person name="Kubasova T."/>
            <person name="Cejkova D."/>
            <person name="Rychlik I."/>
        </authorList>
    </citation>
    <scope>NUCLEOTIDE SEQUENCE [LARGE SCALE GENOMIC DNA]</scope>
    <source>
        <strain evidence="3 4">An794</strain>
    </source>
</reference>
<name>A0ABS2F352_9ACTN</name>
<feature type="domain" description="Transglycosylase SLT" evidence="2">
    <location>
        <begin position="67"/>
        <end position="176"/>
    </location>
</feature>
<dbReference type="PANTHER" id="PTHR37423">
    <property type="entry name" value="SOLUBLE LYTIC MUREIN TRANSGLYCOSYLASE-RELATED"/>
    <property type="match status" value="1"/>
</dbReference>
<accession>A0ABS2F352</accession>
<dbReference type="Gene3D" id="1.10.530.10">
    <property type="match status" value="1"/>
</dbReference>
<dbReference type="Pfam" id="PF01464">
    <property type="entry name" value="SLT"/>
    <property type="match status" value="1"/>
</dbReference>
<sequence>MATSRRRSRRPHRRPRPHSRTSTRFARWFRALPVVVIALALVTCAFLNGTSTTLTRELFYPVSHAETVQESAERHGVDPYLVCAVIKCESDWDESARSSAGAVGLMQLMPETAQSLVDLGVVDGAAYDPADLENAEVNIEYGCAYLGYLQEHLSSQEEVVAAYNAGIGAVQGWLADGGTISEEIEYAETRAYLERVLSAYEGYRLSYPGGITAS</sequence>
<keyword evidence="4" id="KW-1185">Reference proteome</keyword>